<dbReference type="Proteomes" id="UP001071478">
    <property type="component" value="Unassembled WGS sequence"/>
</dbReference>
<dbReference type="PROSITE" id="PS00092">
    <property type="entry name" value="N6_MTASE"/>
    <property type="match status" value="1"/>
</dbReference>
<comment type="caution">
    <text evidence="4">The sequence shown here is derived from an EMBL/GenBank/DDBJ whole genome shotgun (WGS) entry which is preliminary data.</text>
</comment>
<dbReference type="InterPro" id="IPR029063">
    <property type="entry name" value="SAM-dependent_MTases_sf"/>
</dbReference>
<sequence>MTRIISGEARGRRIKVPPAGTRPTSDRAREGLFSSLQVRFGFAGKRVLDLFAGSGALGLEAASRGAEEVVLVENNRAAADTIRHNMTVVGHPNVTVAEMKASVYVSGAPRGHFDMVLADPPYELADEAVVEMLTALVPALADGAAVVVERHIDSPETAWPDCYVPTTQKLKKRTYGRARMDMAVFHADLVATGTGTDGSAGAPQAVTGADAVDRGEGE</sequence>
<dbReference type="Pfam" id="PF03602">
    <property type="entry name" value="Cons_hypoth95"/>
    <property type="match status" value="1"/>
</dbReference>
<evidence type="ECO:0000313" key="5">
    <source>
        <dbReference type="Proteomes" id="UP001071478"/>
    </source>
</evidence>
<gene>
    <name evidence="4" type="primary">rsmD</name>
    <name evidence="4" type="ORF">OS129_06515</name>
</gene>
<dbReference type="RefSeq" id="WP_248168359.1">
    <property type="nucleotide sequence ID" value="NZ_JALNJA010000003.1"/>
</dbReference>
<keyword evidence="1 4" id="KW-0489">Methyltransferase</keyword>
<dbReference type="EMBL" id="JAPMKU010000003">
    <property type="protein sequence ID" value="MCX7468527.1"/>
    <property type="molecule type" value="Genomic_DNA"/>
</dbReference>
<dbReference type="EC" id="2.1.1.171" evidence="4"/>
<organism evidence="4 5">
    <name type="scientific">Corynebacterium pygosceleis</name>
    <dbReference type="NCBI Taxonomy" id="2800406"/>
    <lineage>
        <taxon>Bacteria</taxon>
        <taxon>Bacillati</taxon>
        <taxon>Actinomycetota</taxon>
        <taxon>Actinomycetes</taxon>
        <taxon>Mycobacteriales</taxon>
        <taxon>Corynebacteriaceae</taxon>
        <taxon>Corynebacterium</taxon>
    </lineage>
</organism>
<dbReference type="PANTHER" id="PTHR43542">
    <property type="entry name" value="METHYLTRANSFERASE"/>
    <property type="match status" value="1"/>
</dbReference>
<dbReference type="PANTHER" id="PTHR43542:SF1">
    <property type="entry name" value="METHYLTRANSFERASE"/>
    <property type="match status" value="1"/>
</dbReference>
<name>A0A9Q4C883_9CORY</name>
<evidence type="ECO:0000256" key="3">
    <source>
        <dbReference type="SAM" id="MobiDB-lite"/>
    </source>
</evidence>
<evidence type="ECO:0000256" key="1">
    <source>
        <dbReference type="ARBA" id="ARBA00022603"/>
    </source>
</evidence>
<dbReference type="PIRSF" id="PIRSF004553">
    <property type="entry name" value="CHP00095"/>
    <property type="match status" value="1"/>
</dbReference>
<reference evidence="4" key="1">
    <citation type="submission" date="2022-11" db="EMBL/GenBank/DDBJ databases">
        <title>Corynebacterium sp. isolated from Penguins.</title>
        <authorList>
            <person name="Sedlar K."/>
            <person name="Svec P."/>
        </authorList>
    </citation>
    <scope>NUCLEOTIDE SEQUENCE</scope>
    <source>
        <strain evidence="4">P7374</strain>
    </source>
</reference>
<dbReference type="CDD" id="cd02440">
    <property type="entry name" value="AdoMet_MTases"/>
    <property type="match status" value="1"/>
</dbReference>
<dbReference type="GO" id="GO:0052913">
    <property type="term" value="F:16S rRNA (guanine(966)-N(2))-methyltransferase activity"/>
    <property type="evidence" value="ECO:0007669"/>
    <property type="project" value="UniProtKB-EC"/>
</dbReference>
<protein>
    <submittedName>
        <fullName evidence="4">16S rRNA (Guanine(966)-N(2))-methyltransferase RsmD</fullName>
        <ecNumber evidence="4">2.1.1.171</ecNumber>
    </submittedName>
</protein>
<dbReference type="SUPFAM" id="SSF53335">
    <property type="entry name" value="S-adenosyl-L-methionine-dependent methyltransferases"/>
    <property type="match status" value="1"/>
</dbReference>
<dbReference type="NCBIfam" id="TIGR00095">
    <property type="entry name" value="16S rRNA (guanine(966)-N(2))-methyltransferase RsmD"/>
    <property type="match status" value="1"/>
</dbReference>
<dbReference type="InterPro" id="IPR004398">
    <property type="entry name" value="RNA_MeTrfase_RsmD"/>
</dbReference>
<evidence type="ECO:0000256" key="2">
    <source>
        <dbReference type="ARBA" id="ARBA00022679"/>
    </source>
</evidence>
<dbReference type="InterPro" id="IPR002052">
    <property type="entry name" value="DNA_methylase_N6_adenine_CS"/>
</dbReference>
<dbReference type="Gene3D" id="3.40.50.150">
    <property type="entry name" value="Vaccinia Virus protein VP39"/>
    <property type="match status" value="1"/>
</dbReference>
<keyword evidence="2 4" id="KW-0808">Transferase</keyword>
<feature type="region of interest" description="Disordered" evidence="3">
    <location>
        <begin position="196"/>
        <end position="218"/>
    </location>
</feature>
<dbReference type="GO" id="GO:0003676">
    <property type="term" value="F:nucleic acid binding"/>
    <property type="evidence" value="ECO:0007669"/>
    <property type="project" value="InterPro"/>
</dbReference>
<dbReference type="AlphaFoldDB" id="A0A9Q4C883"/>
<proteinExistence type="predicted"/>
<accession>A0A9Q4C883</accession>
<evidence type="ECO:0000313" key="4">
    <source>
        <dbReference type="EMBL" id="MCX7468527.1"/>
    </source>
</evidence>